<proteinExistence type="predicted"/>
<keyword evidence="6 7" id="KW-0539">Nucleus</keyword>
<feature type="region of interest" description="Disordered" evidence="8">
    <location>
        <begin position="1"/>
        <end position="65"/>
    </location>
</feature>
<feature type="domain" description="C2H2-type" evidence="10">
    <location>
        <begin position="184"/>
        <end position="211"/>
    </location>
</feature>
<dbReference type="GO" id="GO:0008270">
    <property type="term" value="F:zinc ion binding"/>
    <property type="evidence" value="ECO:0007669"/>
    <property type="project" value="UniProtKB-KW"/>
</dbReference>
<dbReference type="FunFam" id="1.10.10.60:FF:000080">
    <property type="entry name" value="Zinc finger homeobox protein 2"/>
    <property type="match status" value="1"/>
</dbReference>
<dbReference type="SMART" id="SM00389">
    <property type="entry name" value="HOX"/>
    <property type="match status" value="1"/>
</dbReference>
<evidence type="ECO:0000256" key="5">
    <source>
        <dbReference type="PROSITE-ProRule" id="PRU00042"/>
    </source>
</evidence>
<keyword evidence="6 7" id="KW-0371">Homeobox</keyword>
<dbReference type="GO" id="GO:0000978">
    <property type="term" value="F:RNA polymerase II cis-regulatory region sequence-specific DNA binding"/>
    <property type="evidence" value="ECO:0007669"/>
    <property type="project" value="TreeGrafter"/>
</dbReference>
<evidence type="ECO:0000259" key="9">
    <source>
        <dbReference type="PROSITE" id="PS50071"/>
    </source>
</evidence>
<reference evidence="12" key="1">
    <citation type="submission" date="2013-09" db="EMBL/GenBank/DDBJ databases">
        <title>The Genome Sequence of Anopheles maculatus species B.</title>
        <authorList>
            <consortium name="The Broad Institute Genomics Platform"/>
            <person name="Neafsey D.E."/>
            <person name="Besansky N."/>
            <person name="Howell P."/>
            <person name="Walton C."/>
            <person name="Young S.K."/>
            <person name="Zeng Q."/>
            <person name="Gargeya S."/>
            <person name="Fitzgerald M."/>
            <person name="Haas B."/>
            <person name="Abouelleil A."/>
            <person name="Allen A.W."/>
            <person name="Alvarado L."/>
            <person name="Arachchi H.M."/>
            <person name="Berlin A.M."/>
            <person name="Chapman S.B."/>
            <person name="Gainer-Dewar J."/>
            <person name="Goldberg J."/>
            <person name="Griggs A."/>
            <person name="Gujja S."/>
            <person name="Hansen M."/>
            <person name="Howarth C."/>
            <person name="Imamovic A."/>
            <person name="Ireland A."/>
            <person name="Larimer J."/>
            <person name="McCowan C."/>
            <person name="Murphy C."/>
            <person name="Pearson M."/>
            <person name="Poon T.W."/>
            <person name="Priest M."/>
            <person name="Roberts A."/>
            <person name="Saif S."/>
            <person name="Shea T."/>
            <person name="Sisk P."/>
            <person name="Sykes S."/>
            <person name="Wortman J."/>
            <person name="Nusbaum C."/>
            <person name="Birren B."/>
        </authorList>
    </citation>
    <scope>NUCLEOTIDE SEQUENCE [LARGE SCALE GENOMIC DNA]</scope>
    <source>
        <strain evidence="12">maculatus3</strain>
    </source>
</reference>
<feature type="domain" description="Homeobox" evidence="9">
    <location>
        <begin position="103"/>
        <end position="163"/>
    </location>
</feature>
<organism evidence="11 12">
    <name type="scientific">Anopheles maculatus</name>
    <dbReference type="NCBI Taxonomy" id="74869"/>
    <lineage>
        <taxon>Eukaryota</taxon>
        <taxon>Metazoa</taxon>
        <taxon>Ecdysozoa</taxon>
        <taxon>Arthropoda</taxon>
        <taxon>Hexapoda</taxon>
        <taxon>Insecta</taxon>
        <taxon>Pterygota</taxon>
        <taxon>Neoptera</taxon>
        <taxon>Endopterygota</taxon>
        <taxon>Diptera</taxon>
        <taxon>Nematocera</taxon>
        <taxon>Culicoidea</taxon>
        <taxon>Culicidae</taxon>
        <taxon>Anophelinae</taxon>
        <taxon>Anopheles</taxon>
        <taxon>Anopheles maculatus group</taxon>
    </lineage>
</organism>
<keyword evidence="4" id="KW-0862">Zinc</keyword>
<evidence type="ECO:0000256" key="6">
    <source>
        <dbReference type="PROSITE-ProRule" id="PRU00108"/>
    </source>
</evidence>
<evidence type="ECO:0000256" key="2">
    <source>
        <dbReference type="ARBA" id="ARBA00022723"/>
    </source>
</evidence>
<keyword evidence="3" id="KW-0677">Repeat</keyword>
<feature type="DNA-binding region" description="Homeobox" evidence="6">
    <location>
        <begin position="105"/>
        <end position="164"/>
    </location>
</feature>
<dbReference type="Pfam" id="PF00046">
    <property type="entry name" value="Homeodomain"/>
    <property type="match status" value="1"/>
</dbReference>
<dbReference type="PANTHER" id="PTHR45891">
    <property type="entry name" value="ZINC FINGER HOMEOBOX PROTEIN"/>
    <property type="match status" value="1"/>
</dbReference>
<sequence length="294" mass="32488">MSGNGGGGGGGGNSGGGGGSVGGKKKKIKSESSNDSPTPADLQLDSSNSSPMPMRPPSAISLKKHMATPPTLVVGEEMKIPSPIESPVISPPGSMGLPITCSNGKRANRTRFTDYQIKVLQEFFENNSYPKDSDLEYLSKLLMLSPRVIVVWFQNARQKQRKIYENQPNPTFESDEKKAININYTCKKCNLVFQRYYELIRHQKNHCFKEESNKRSAKAQLAAAQIAHSFTSGSEDSDSSLDNNASKRCCEMPWQDEQSLALWELRCKTVRSNNTVEICYLEELVNDILQASVI</sequence>
<dbReference type="CDD" id="cd00086">
    <property type="entry name" value="homeodomain"/>
    <property type="match status" value="1"/>
</dbReference>
<keyword evidence="5" id="KW-0863">Zinc-finger</keyword>
<evidence type="ECO:0000256" key="7">
    <source>
        <dbReference type="RuleBase" id="RU000682"/>
    </source>
</evidence>
<dbReference type="GO" id="GO:0005634">
    <property type="term" value="C:nucleus"/>
    <property type="evidence" value="ECO:0007669"/>
    <property type="project" value="UniProtKB-SubCell"/>
</dbReference>
<dbReference type="AlphaFoldDB" id="A0A182SJE6"/>
<dbReference type="Proteomes" id="UP000075901">
    <property type="component" value="Unassembled WGS sequence"/>
</dbReference>
<dbReference type="PROSITE" id="PS00028">
    <property type="entry name" value="ZINC_FINGER_C2H2_1"/>
    <property type="match status" value="1"/>
</dbReference>
<dbReference type="Gene3D" id="1.10.10.60">
    <property type="entry name" value="Homeodomain-like"/>
    <property type="match status" value="1"/>
</dbReference>
<dbReference type="PROSITE" id="PS50071">
    <property type="entry name" value="HOMEOBOX_2"/>
    <property type="match status" value="1"/>
</dbReference>
<dbReference type="SUPFAM" id="SSF46689">
    <property type="entry name" value="Homeodomain-like"/>
    <property type="match status" value="1"/>
</dbReference>
<protein>
    <recommendedName>
        <fullName evidence="13">Homeobox domain-containing protein</fullName>
    </recommendedName>
</protein>
<evidence type="ECO:0000313" key="12">
    <source>
        <dbReference type="Proteomes" id="UP000075901"/>
    </source>
</evidence>
<accession>A0A182SJE6</accession>
<keyword evidence="6 7" id="KW-0238">DNA-binding</keyword>
<dbReference type="InterPro" id="IPR001356">
    <property type="entry name" value="HD"/>
</dbReference>
<reference evidence="11" key="2">
    <citation type="submission" date="2020-05" db="UniProtKB">
        <authorList>
            <consortium name="EnsemblMetazoa"/>
        </authorList>
    </citation>
    <scope>IDENTIFICATION</scope>
    <source>
        <strain evidence="11">maculatus3</strain>
    </source>
</reference>
<dbReference type="InterPro" id="IPR051968">
    <property type="entry name" value="ZnFinger_Homeobox_TR"/>
</dbReference>
<dbReference type="GO" id="GO:0000981">
    <property type="term" value="F:DNA-binding transcription factor activity, RNA polymerase II-specific"/>
    <property type="evidence" value="ECO:0007669"/>
    <property type="project" value="TreeGrafter"/>
</dbReference>
<keyword evidence="2" id="KW-0479">Metal-binding</keyword>
<dbReference type="SMART" id="SM00355">
    <property type="entry name" value="ZnF_C2H2"/>
    <property type="match status" value="1"/>
</dbReference>
<feature type="compositionally biased region" description="Gly residues" evidence="8">
    <location>
        <begin position="1"/>
        <end position="22"/>
    </location>
</feature>
<evidence type="ECO:0008006" key="13">
    <source>
        <dbReference type="Google" id="ProtNLM"/>
    </source>
</evidence>
<evidence type="ECO:0000256" key="4">
    <source>
        <dbReference type="ARBA" id="ARBA00022833"/>
    </source>
</evidence>
<evidence type="ECO:0000256" key="8">
    <source>
        <dbReference type="SAM" id="MobiDB-lite"/>
    </source>
</evidence>
<dbReference type="InterPro" id="IPR009057">
    <property type="entry name" value="Homeodomain-like_sf"/>
</dbReference>
<evidence type="ECO:0000259" key="10">
    <source>
        <dbReference type="PROSITE" id="PS50157"/>
    </source>
</evidence>
<dbReference type="PANTHER" id="PTHR45891:SF3">
    <property type="entry name" value="ZINC FINGER PROTEIN 2"/>
    <property type="match status" value="1"/>
</dbReference>
<evidence type="ECO:0000256" key="3">
    <source>
        <dbReference type="ARBA" id="ARBA00022737"/>
    </source>
</evidence>
<name>A0A182SJE6_9DIPT</name>
<comment type="subcellular location">
    <subcellularLocation>
        <location evidence="1 6 7">Nucleus</location>
    </subcellularLocation>
</comment>
<dbReference type="EnsemblMetazoa" id="AMAM007941-RA">
    <property type="protein sequence ID" value="AMAM007941-PA"/>
    <property type="gene ID" value="AMAM007941"/>
</dbReference>
<dbReference type="VEuPathDB" id="VectorBase:AMAM007941"/>
<evidence type="ECO:0000313" key="11">
    <source>
        <dbReference type="EnsemblMetazoa" id="AMAM007941-PA"/>
    </source>
</evidence>
<dbReference type="InterPro" id="IPR013087">
    <property type="entry name" value="Znf_C2H2_type"/>
</dbReference>
<evidence type="ECO:0000256" key="1">
    <source>
        <dbReference type="ARBA" id="ARBA00004123"/>
    </source>
</evidence>
<keyword evidence="12" id="KW-1185">Reference proteome</keyword>
<dbReference type="PROSITE" id="PS50157">
    <property type="entry name" value="ZINC_FINGER_C2H2_2"/>
    <property type="match status" value="1"/>
</dbReference>